<dbReference type="AlphaFoldDB" id="A0AAD7NM61"/>
<keyword evidence="2" id="KW-1185">Reference proteome</keyword>
<comment type="caution">
    <text evidence="1">The sequence shown here is derived from an EMBL/GenBank/DDBJ whole genome shotgun (WGS) entry which is preliminary data.</text>
</comment>
<proteinExistence type="predicted"/>
<dbReference type="Proteomes" id="UP001215280">
    <property type="component" value="Unassembled WGS sequence"/>
</dbReference>
<evidence type="ECO:0000313" key="2">
    <source>
        <dbReference type="Proteomes" id="UP001215280"/>
    </source>
</evidence>
<name>A0AAD7NM61_9AGAR</name>
<reference evidence="1" key="1">
    <citation type="submission" date="2023-03" db="EMBL/GenBank/DDBJ databases">
        <title>Massive genome expansion in bonnet fungi (Mycena s.s.) driven by repeated elements and novel gene families across ecological guilds.</title>
        <authorList>
            <consortium name="Lawrence Berkeley National Laboratory"/>
            <person name="Harder C.B."/>
            <person name="Miyauchi S."/>
            <person name="Viragh M."/>
            <person name="Kuo A."/>
            <person name="Thoen E."/>
            <person name="Andreopoulos B."/>
            <person name="Lu D."/>
            <person name="Skrede I."/>
            <person name="Drula E."/>
            <person name="Henrissat B."/>
            <person name="Morin E."/>
            <person name="Kohler A."/>
            <person name="Barry K."/>
            <person name="LaButti K."/>
            <person name="Morin E."/>
            <person name="Salamov A."/>
            <person name="Lipzen A."/>
            <person name="Mereny Z."/>
            <person name="Hegedus B."/>
            <person name="Baldrian P."/>
            <person name="Stursova M."/>
            <person name="Weitz H."/>
            <person name="Taylor A."/>
            <person name="Grigoriev I.V."/>
            <person name="Nagy L.G."/>
            <person name="Martin F."/>
            <person name="Kauserud H."/>
        </authorList>
    </citation>
    <scope>NUCLEOTIDE SEQUENCE</scope>
    <source>
        <strain evidence="1">CBHHK188m</strain>
    </source>
</reference>
<protein>
    <submittedName>
        <fullName evidence="1">Uncharacterized protein</fullName>
    </submittedName>
</protein>
<organism evidence="1 2">
    <name type="scientific">Mycena maculata</name>
    <dbReference type="NCBI Taxonomy" id="230809"/>
    <lineage>
        <taxon>Eukaryota</taxon>
        <taxon>Fungi</taxon>
        <taxon>Dikarya</taxon>
        <taxon>Basidiomycota</taxon>
        <taxon>Agaricomycotina</taxon>
        <taxon>Agaricomycetes</taxon>
        <taxon>Agaricomycetidae</taxon>
        <taxon>Agaricales</taxon>
        <taxon>Marasmiineae</taxon>
        <taxon>Mycenaceae</taxon>
        <taxon>Mycena</taxon>
    </lineage>
</organism>
<accession>A0AAD7NM61</accession>
<gene>
    <name evidence="1" type="ORF">DFH07DRAFT_335926</name>
</gene>
<evidence type="ECO:0000313" key="1">
    <source>
        <dbReference type="EMBL" id="KAJ7767054.1"/>
    </source>
</evidence>
<dbReference type="EMBL" id="JARJLG010000031">
    <property type="protein sequence ID" value="KAJ7767054.1"/>
    <property type="molecule type" value="Genomic_DNA"/>
</dbReference>
<sequence length="137" mass="15541">MYRLADAFGLPDLKALALESVRSQLSPENIVHEAFSSFTSLYNEIQEIEVAFLIQLLIQLVPDLTDEVEEMLKSICREQRPHSFNVLRKIVCRQVTQAPTVPRCALPEPTLTTRSPSPRRSGLRGILFSKLFSLVRC</sequence>